<evidence type="ECO:0000259" key="2">
    <source>
        <dbReference type="Pfam" id="PF17667"/>
    </source>
</evidence>
<dbReference type="InParanoid" id="A0A286U9T7"/>
<dbReference type="PANTHER" id="PTHR38248:SF2">
    <property type="entry name" value="FUNK1 11"/>
    <property type="match status" value="1"/>
</dbReference>
<proteinExistence type="predicted"/>
<reference evidence="3 4" key="1">
    <citation type="journal article" date="2017" name="Mol. Ecol.">
        <title>Comparative and population genomic landscape of Phellinus noxius: A hypervariable fungus causing root rot in trees.</title>
        <authorList>
            <person name="Chung C.L."/>
            <person name="Lee T.J."/>
            <person name="Akiba M."/>
            <person name="Lee H.H."/>
            <person name="Kuo T.H."/>
            <person name="Liu D."/>
            <person name="Ke H.M."/>
            <person name="Yokoi T."/>
            <person name="Roa M.B."/>
            <person name="Lu M.J."/>
            <person name="Chang Y.Y."/>
            <person name="Ann P.J."/>
            <person name="Tsai J.N."/>
            <person name="Chen C.Y."/>
            <person name="Tzean S.S."/>
            <person name="Ota Y."/>
            <person name="Hattori T."/>
            <person name="Sahashi N."/>
            <person name="Liou R.F."/>
            <person name="Kikuchi T."/>
            <person name="Tsai I.J."/>
        </authorList>
    </citation>
    <scope>NUCLEOTIDE SEQUENCE [LARGE SCALE GENOMIC DNA]</scope>
    <source>
        <strain evidence="3 4">FFPRI411160</strain>
    </source>
</reference>
<feature type="region of interest" description="Disordered" evidence="1">
    <location>
        <begin position="121"/>
        <end position="150"/>
    </location>
</feature>
<feature type="domain" description="Fungal-type protein kinase" evidence="2">
    <location>
        <begin position="305"/>
        <end position="750"/>
    </location>
</feature>
<dbReference type="Gene3D" id="1.10.510.10">
    <property type="entry name" value="Transferase(Phosphotransferase) domain 1"/>
    <property type="match status" value="1"/>
</dbReference>
<dbReference type="InterPro" id="IPR011009">
    <property type="entry name" value="Kinase-like_dom_sf"/>
</dbReference>
<dbReference type="Pfam" id="PF17667">
    <property type="entry name" value="Pkinase_fungal"/>
    <property type="match status" value="1"/>
</dbReference>
<keyword evidence="4" id="KW-1185">Reference proteome</keyword>
<dbReference type="InterPro" id="IPR040976">
    <property type="entry name" value="Pkinase_fungal"/>
</dbReference>
<evidence type="ECO:0000313" key="3">
    <source>
        <dbReference type="EMBL" id="PAV16338.1"/>
    </source>
</evidence>
<gene>
    <name evidence="3" type="ORF">PNOK_0795800</name>
</gene>
<dbReference type="OrthoDB" id="3246048at2759"/>
<protein>
    <submittedName>
        <fullName evidence="3">Pkinase domain-containing</fullName>
    </submittedName>
</protein>
<feature type="compositionally biased region" description="Polar residues" evidence="1">
    <location>
        <begin position="128"/>
        <end position="145"/>
    </location>
</feature>
<dbReference type="EMBL" id="NBII01000008">
    <property type="protein sequence ID" value="PAV16338.1"/>
    <property type="molecule type" value="Genomic_DNA"/>
</dbReference>
<accession>A0A286U9T7</accession>
<name>A0A286U9T7_9AGAM</name>
<feature type="compositionally biased region" description="Low complexity" evidence="1">
    <location>
        <begin position="900"/>
        <end position="912"/>
    </location>
</feature>
<dbReference type="Proteomes" id="UP000217199">
    <property type="component" value="Unassembled WGS sequence"/>
</dbReference>
<dbReference type="AlphaFoldDB" id="A0A286U9T7"/>
<sequence>MKSQRLNSIQGGFWSLYLHFPLGPTREKVSNNFNMFRRVFAGSVRSCFASSSQLTIINNKFVDRLGPGNMAKQDKIESRPKLISYRDNSWSAISVRSFIMIYKKQDRLAPRVDTEEPFTTMGNEIDTKQQSQDNPQDGQKISSHPSLRPQEDLANGSLESVYGLLSSPVYSHSEGGTSLVKHRSAIIKDLGNSVYRGSLDYFKEILPPIRPEFDINKISSHLINNGNLVQGEDIYVWNEFRLATTATTEKQSFSRLLINVFNAIHDAALETSSIKVAPTIDMVTGGDNVPRSVNNSSVKPYGYLILKETEERVSEKSEVVNLWYNIAVSLSLKTVDDSENVRNAVCNMRHVLTVDPLRRFTYGIDIEGTKLGLWIATRAMVIACNTFDFRTRYNDLIWIFLSLSFASKEDLGWDMSIKSTLNATNDERLYDIEVGGQHYHTSESEVISDEKADDLVTSATRIWKAKSDIDGMDTIIKDFWPSDERETEDNIRKMILEDIKDAEKRQFFEEHTLNPISAGRVKCNGRDDHTKDTILRGHFPYINKMHNTSIASSQFSRKSKGCKSNRGTPGIVAETKDDTQPLSREIERDQQAKYYHRYHYRIAYKEVAIPYYKIRNTGDMITIIIDAVKTLLYLHEAGWVHRDISVGNLYLYTDPVSGEKRGLIGDFEYAKRVGDGGKPDVRMGTPDFMAIEVACGTYRFFRHNLSRKFLKERERKGYYAEKYLNDIPEPGIHHNYIHDLESLWWILVWTAFVYEKMPDPTYETSAEWAKAQRTSYNILFPGYTYIMDRQLFLIDNSTFKARINDVSPFLTGYIYIIRYFRDLLLAEYNLMEKDVPATVYFSGSGSDIIHEDFLEKLSKREIEKGIVVSIWGRALLKRSVETQDDLQQPSSKKSKMISEDTTSTGSTDSSAL</sequence>
<feature type="region of interest" description="Disordered" evidence="1">
    <location>
        <begin position="884"/>
        <end position="912"/>
    </location>
</feature>
<feature type="region of interest" description="Disordered" evidence="1">
    <location>
        <begin position="553"/>
        <end position="581"/>
    </location>
</feature>
<organism evidence="3 4">
    <name type="scientific">Pyrrhoderma noxium</name>
    <dbReference type="NCBI Taxonomy" id="2282107"/>
    <lineage>
        <taxon>Eukaryota</taxon>
        <taxon>Fungi</taxon>
        <taxon>Dikarya</taxon>
        <taxon>Basidiomycota</taxon>
        <taxon>Agaricomycotina</taxon>
        <taxon>Agaricomycetes</taxon>
        <taxon>Hymenochaetales</taxon>
        <taxon>Hymenochaetaceae</taxon>
        <taxon>Pyrrhoderma</taxon>
    </lineage>
</organism>
<dbReference type="PANTHER" id="PTHR38248">
    <property type="entry name" value="FUNK1 6"/>
    <property type="match status" value="1"/>
</dbReference>
<comment type="caution">
    <text evidence="3">The sequence shown here is derived from an EMBL/GenBank/DDBJ whole genome shotgun (WGS) entry which is preliminary data.</text>
</comment>
<evidence type="ECO:0000256" key="1">
    <source>
        <dbReference type="SAM" id="MobiDB-lite"/>
    </source>
</evidence>
<evidence type="ECO:0000313" key="4">
    <source>
        <dbReference type="Proteomes" id="UP000217199"/>
    </source>
</evidence>
<dbReference type="SUPFAM" id="SSF56112">
    <property type="entry name" value="Protein kinase-like (PK-like)"/>
    <property type="match status" value="1"/>
</dbReference>
<dbReference type="GO" id="GO:0016301">
    <property type="term" value="F:kinase activity"/>
    <property type="evidence" value="ECO:0007669"/>
    <property type="project" value="UniProtKB-KW"/>
</dbReference>